<accession>A0A7G9L352</accession>
<dbReference type="PROSITE" id="PS51409">
    <property type="entry name" value="ARGINASE_2"/>
    <property type="match status" value="1"/>
</dbReference>
<proteinExistence type="inferred from homology"/>
<dbReference type="AlphaFoldDB" id="A0A7G9L352"/>
<dbReference type="SUPFAM" id="SSF52768">
    <property type="entry name" value="Arginase/deacetylase"/>
    <property type="match status" value="1"/>
</dbReference>
<keyword evidence="2" id="KW-0479">Metal-binding</keyword>
<dbReference type="PANTHER" id="PTHR11358">
    <property type="entry name" value="ARGINASE/AGMATINASE"/>
    <property type="match status" value="1"/>
</dbReference>
<dbReference type="EC" id="3.5.3.11" evidence="5"/>
<dbReference type="InterPro" id="IPR005925">
    <property type="entry name" value="Agmatinase-rel"/>
</dbReference>
<keyword evidence="6" id="KW-1185">Reference proteome</keyword>
<dbReference type="PROSITE" id="PS01053">
    <property type="entry name" value="ARGINASE_1"/>
    <property type="match status" value="1"/>
</dbReference>
<dbReference type="EMBL" id="CP060697">
    <property type="protein sequence ID" value="QNM83051.1"/>
    <property type="molecule type" value="Genomic_DNA"/>
</dbReference>
<gene>
    <name evidence="5" type="primary">speB</name>
    <name evidence="5" type="ORF">H8M03_01420</name>
</gene>
<reference evidence="5 6" key="1">
    <citation type="submission" date="2020-08" db="EMBL/GenBank/DDBJ databases">
        <title>Sphingomonas sp. sand1-3 16S ribosomal RNA gene Genome sequencing and assembly.</title>
        <authorList>
            <person name="Kang M."/>
        </authorList>
    </citation>
    <scope>NUCLEOTIDE SEQUENCE [LARGE SCALE GENOMIC DNA]</scope>
    <source>
        <strain evidence="6">sand1-3</strain>
    </source>
</reference>
<dbReference type="InterPro" id="IPR006035">
    <property type="entry name" value="Ureohydrolase"/>
</dbReference>
<protein>
    <submittedName>
        <fullName evidence="5">Agmatinase</fullName>
        <ecNumber evidence="5">3.5.3.11</ecNumber>
    </submittedName>
</protein>
<dbReference type="Gene3D" id="3.40.800.10">
    <property type="entry name" value="Ureohydrolase domain"/>
    <property type="match status" value="1"/>
</dbReference>
<dbReference type="GO" id="GO:0033389">
    <property type="term" value="P:putrescine biosynthetic process from arginine, via agmatine"/>
    <property type="evidence" value="ECO:0007669"/>
    <property type="project" value="TreeGrafter"/>
</dbReference>
<dbReference type="KEGG" id="ssau:H8M03_01420"/>
<evidence type="ECO:0000313" key="5">
    <source>
        <dbReference type="EMBL" id="QNM83051.1"/>
    </source>
</evidence>
<organism evidence="5 6">
    <name type="scientific">Sphingomonas sabuli</name>
    <dbReference type="NCBI Taxonomy" id="2764186"/>
    <lineage>
        <taxon>Bacteria</taxon>
        <taxon>Pseudomonadati</taxon>
        <taxon>Pseudomonadota</taxon>
        <taxon>Alphaproteobacteria</taxon>
        <taxon>Sphingomonadales</taxon>
        <taxon>Sphingomonadaceae</taxon>
        <taxon>Sphingomonas</taxon>
    </lineage>
</organism>
<dbReference type="GO" id="GO:0046872">
    <property type="term" value="F:metal ion binding"/>
    <property type="evidence" value="ECO:0007669"/>
    <property type="project" value="UniProtKB-KW"/>
</dbReference>
<dbReference type="NCBIfam" id="TIGR01230">
    <property type="entry name" value="agmatinase"/>
    <property type="match status" value="1"/>
</dbReference>
<dbReference type="InterPro" id="IPR020855">
    <property type="entry name" value="Ureohydrolase_Mn_BS"/>
</dbReference>
<dbReference type="Pfam" id="PF00491">
    <property type="entry name" value="Arginase"/>
    <property type="match status" value="1"/>
</dbReference>
<evidence type="ECO:0000256" key="4">
    <source>
        <dbReference type="RuleBase" id="RU003684"/>
    </source>
</evidence>
<dbReference type="InterPro" id="IPR023696">
    <property type="entry name" value="Ureohydrolase_dom_sf"/>
</dbReference>
<evidence type="ECO:0000256" key="3">
    <source>
        <dbReference type="ARBA" id="ARBA00022801"/>
    </source>
</evidence>
<evidence type="ECO:0000256" key="2">
    <source>
        <dbReference type="ARBA" id="ARBA00022723"/>
    </source>
</evidence>
<dbReference type="GO" id="GO:0008783">
    <property type="term" value="F:agmatinase activity"/>
    <property type="evidence" value="ECO:0007669"/>
    <property type="project" value="UniProtKB-EC"/>
</dbReference>
<dbReference type="Proteomes" id="UP000515861">
    <property type="component" value="Chromosome"/>
</dbReference>
<name>A0A7G9L352_9SPHN</name>
<keyword evidence="3 4" id="KW-0378">Hydrolase</keyword>
<evidence type="ECO:0000313" key="6">
    <source>
        <dbReference type="Proteomes" id="UP000515861"/>
    </source>
</evidence>
<evidence type="ECO:0000256" key="1">
    <source>
        <dbReference type="ARBA" id="ARBA00009227"/>
    </source>
</evidence>
<sequence>MAKALSAISPASRAIVSPVPGTVLPSFGALFSIGPSRGAAAAGRLGSNVQGLWLTGAKELAVRTVSLTGLPTDSHSSYLRGPAAAPALIRQALGSDHWNRSSESGIDLDVDLCVEDGGDLALDEGEGDFDRIRMSAREAAAAGKVPIFLGGDHMVTYPVVAGIADALGPVQILHFDAHPDLYDDFEGDPLSHASPFARIMEGGMATRLVQVGIRTLNAHCREQAARFGVEIVAAADFAAAAVPIPHGPLYISIDIDALDPAYAPGVSHHEPGGLSVREILSVLHRVQSRIVGADVVEYNPQRDINGMTAVVAAKFVKELAALAARGDSQ</sequence>
<comment type="similarity">
    <text evidence="1">Belongs to the arginase family. Agmatinase subfamily.</text>
</comment>
<dbReference type="CDD" id="cd11593">
    <property type="entry name" value="Agmatinase-like_2"/>
    <property type="match status" value="1"/>
</dbReference>
<dbReference type="PANTHER" id="PTHR11358:SF26">
    <property type="entry name" value="GUANIDINO ACID HYDROLASE, MITOCHONDRIAL"/>
    <property type="match status" value="1"/>
</dbReference>